<sequence>MEDIKCSRMGKKTLRNVDALEKLKKDRPAKIPKKKKKLIASSAVSSANVIFLRKKGDKKILFYFVLTAQPSSEGHLRRKMQCIGQCPSHITLKKMGRDSECFKTTLCISNDPILKAFSEISSNTGIFSGTAKRGQRLPANKHRENAMMHVKEHIESFPVMEGHYTRKSSSKGCLDKNLSILKMFSLYEKWCAEEERKPVSQTVYRRYFCSNYNLSFYRPNGSVWNLCNIYFRKDPEQKEKKQQDYEDHQKMKGRLQPRQGTWQNKGTR</sequence>
<dbReference type="PANTHER" id="PTHR10773:SF19">
    <property type="match status" value="1"/>
</dbReference>
<accession>A0ABQ9ICQ5</accession>
<feature type="compositionally biased region" description="Basic and acidic residues" evidence="1">
    <location>
        <begin position="236"/>
        <end position="250"/>
    </location>
</feature>
<keyword evidence="3" id="KW-1185">Reference proteome</keyword>
<evidence type="ECO:0000256" key="1">
    <source>
        <dbReference type="SAM" id="MobiDB-lite"/>
    </source>
</evidence>
<protein>
    <submittedName>
        <fullName evidence="2">Uncharacterized protein</fullName>
    </submittedName>
</protein>
<comment type="caution">
    <text evidence="2">The sequence shown here is derived from an EMBL/GenBank/DDBJ whole genome shotgun (WGS) entry which is preliminary data.</text>
</comment>
<dbReference type="EMBL" id="JARBHB010000002">
    <property type="protein sequence ID" value="KAJ8894467.1"/>
    <property type="molecule type" value="Genomic_DNA"/>
</dbReference>
<dbReference type="Proteomes" id="UP001159363">
    <property type="component" value="Chromosome 2"/>
</dbReference>
<evidence type="ECO:0000313" key="2">
    <source>
        <dbReference type="EMBL" id="KAJ8894467.1"/>
    </source>
</evidence>
<organism evidence="2 3">
    <name type="scientific">Dryococelus australis</name>
    <dbReference type="NCBI Taxonomy" id="614101"/>
    <lineage>
        <taxon>Eukaryota</taxon>
        <taxon>Metazoa</taxon>
        <taxon>Ecdysozoa</taxon>
        <taxon>Arthropoda</taxon>
        <taxon>Hexapoda</taxon>
        <taxon>Insecta</taxon>
        <taxon>Pterygota</taxon>
        <taxon>Neoptera</taxon>
        <taxon>Polyneoptera</taxon>
        <taxon>Phasmatodea</taxon>
        <taxon>Verophasmatodea</taxon>
        <taxon>Anareolatae</taxon>
        <taxon>Phasmatidae</taxon>
        <taxon>Eurycanthinae</taxon>
        <taxon>Dryococelus</taxon>
    </lineage>
</organism>
<gene>
    <name evidence="2" type="ORF">PR048_007121</name>
</gene>
<reference evidence="2 3" key="1">
    <citation type="submission" date="2023-02" db="EMBL/GenBank/DDBJ databases">
        <title>LHISI_Scaffold_Assembly.</title>
        <authorList>
            <person name="Stuart O.P."/>
            <person name="Cleave R."/>
            <person name="Magrath M.J.L."/>
            <person name="Mikheyev A.S."/>
        </authorList>
    </citation>
    <scope>NUCLEOTIDE SEQUENCE [LARGE SCALE GENOMIC DNA]</scope>
    <source>
        <strain evidence="2">Daus_M_001</strain>
        <tissue evidence="2">Leg muscle</tissue>
    </source>
</reference>
<feature type="region of interest" description="Disordered" evidence="1">
    <location>
        <begin position="236"/>
        <end position="268"/>
    </location>
</feature>
<name>A0ABQ9ICQ5_9NEOP</name>
<dbReference type="PANTHER" id="PTHR10773">
    <property type="entry name" value="DNA-DIRECTED RNA POLYMERASES I, II, AND III SUBUNIT RPABC2"/>
    <property type="match status" value="1"/>
</dbReference>
<proteinExistence type="predicted"/>
<feature type="compositionally biased region" description="Polar residues" evidence="1">
    <location>
        <begin position="258"/>
        <end position="268"/>
    </location>
</feature>
<evidence type="ECO:0000313" key="3">
    <source>
        <dbReference type="Proteomes" id="UP001159363"/>
    </source>
</evidence>